<dbReference type="AlphaFoldDB" id="A0A4Y9ABA7"/>
<reference evidence="1 2" key="1">
    <citation type="submission" date="2019-03" db="EMBL/GenBank/DDBJ databases">
        <title>Genome sequence of Lentibacillus salicampi ATCC BAA-719.</title>
        <authorList>
            <person name="Maclea K.S."/>
            <person name="Simoes Junior M."/>
        </authorList>
    </citation>
    <scope>NUCLEOTIDE SEQUENCE [LARGE SCALE GENOMIC DNA]</scope>
    <source>
        <strain evidence="1 2">ATCC BAA-719</strain>
    </source>
</reference>
<proteinExistence type="predicted"/>
<sequence length="67" mass="7758">MNLIRCPLCGTLYRKKDLVVLDIVNTITHSRCVDRENCFPIKDSGTYGQILKAYPFFMETRNTEEEG</sequence>
<organism evidence="1 2">
    <name type="scientific">Lentibacillus salicampi</name>
    <dbReference type="NCBI Taxonomy" id="175306"/>
    <lineage>
        <taxon>Bacteria</taxon>
        <taxon>Bacillati</taxon>
        <taxon>Bacillota</taxon>
        <taxon>Bacilli</taxon>
        <taxon>Bacillales</taxon>
        <taxon>Bacillaceae</taxon>
        <taxon>Lentibacillus</taxon>
    </lineage>
</organism>
<dbReference type="RefSeq" id="WP_135110733.1">
    <property type="nucleotide sequence ID" value="NZ_SRHY01000027.1"/>
</dbReference>
<protein>
    <submittedName>
        <fullName evidence="1">Uncharacterized protein</fullName>
    </submittedName>
</protein>
<dbReference type="EMBL" id="SRHY01000027">
    <property type="protein sequence ID" value="TFJ92220.1"/>
    <property type="molecule type" value="Genomic_DNA"/>
</dbReference>
<evidence type="ECO:0000313" key="2">
    <source>
        <dbReference type="Proteomes" id="UP000298484"/>
    </source>
</evidence>
<accession>A0A4Y9ABA7</accession>
<dbReference type="OrthoDB" id="2914487at2"/>
<keyword evidence="2" id="KW-1185">Reference proteome</keyword>
<comment type="caution">
    <text evidence="1">The sequence shown here is derived from an EMBL/GenBank/DDBJ whole genome shotgun (WGS) entry which is preliminary data.</text>
</comment>
<evidence type="ECO:0000313" key="1">
    <source>
        <dbReference type="EMBL" id="TFJ92220.1"/>
    </source>
</evidence>
<dbReference type="Proteomes" id="UP000298484">
    <property type="component" value="Unassembled WGS sequence"/>
</dbReference>
<gene>
    <name evidence="1" type="ORF">E4U82_13680</name>
</gene>
<name>A0A4Y9ABA7_9BACI</name>